<dbReference type="GO" id="GO:0034045">
    <property type="term" value="C:phagophore assembly site membrane"/>
    <property type="evidence" value="ECO:0007669"/>
    <property type="project" value="TreeGrafter"/>
</dbReference>
<evidence type="ECO:0000313" key="23">
    <source>
        <dbReference type="Proteomes" id="UP000694891"/>
    </source>
</evidence>
<evidence type="ECO:0000256" key="2">
    <source>
        <dbReference type="ARBA" id="ARBA00004329"/>
    </source>
</evidence>
<evidence type="ECO:0000259" key="22">
    <source>
        <dbReference type="Pfam" id="PF10377"/>
    </source>
</evidence>
<keyword evidence="10" id="KW-0805">Transcription regulation</keyword>
<dbReference type="GO" id="GO:0000422">
    <property type="term" value="P:autophagy of mitochondrion"/>
    <property type="evidence" value="ECO:0007669"/>
    <property type="project" value="TreeGrafter"/>
</dbReference>
<gene>
    <name evidence="24" type="primary">rb1cc1</name>
</gene>
<evidence type="ECO:0000256" key="12">
    <source>
        <dbReference type="ARBA" id="ARBA00023163"/>
    </source>
</evidence>
<keyword evidence="14" id="KW-0539">Nucleus</keyword>
<dbReference type="InterPro" id="IPR045326">
    <property type="entry name" value="ATG17-like_dom"/>
</dbReference>
<dbReference type="GO" id="GO:0019901">
    <property type="term" value="F:protein kinase binding"/>
    <property type="evidence" value="ECO:0007669"/>
    <property type="project" value="UniProtKB-ARBA"/>
</dbReference>
<comment type="function">
    <text evidence="16">Involved in autophagy. Regulates early events but also late events of autophagosome formation through direct interaction with Atg16L1. Required for the formation of the autophagosome-like double-membrane structure that surrounds the Salmonella-containing vacuole (SCV) during S.typhimurium infection and subsequent xenophagy. Involved in repair of DNA damage caused by ionizing radiation, which subsequently improves cell survival by decreasing apoptosis. Inhibits PTK2/FAK1 and PTK2B/PYK2 kinase activity, affecting their downstream signaling pathways. Plays a role as a modulator of TGF-beta-signaling by restricting substrate specificity of RNF111. Functions as a DNA-binding transcription factor. Is a potent regulator of the RB1 pathway through induction of RB1 expression. Plays a crucial role in muscular differentiation. Plays an indispensable role in fetal hematopoiesis and in the regulation of neuronal homeostasis.</text>
</comment>
<feature type="region of interest" description="Disordered" evidence="20">
    <location>
        <begin position="651"/>
        <end position="703"/>
    </location>
</feature>
<dbReference type="GO" id="GO:0005764">
    <property type="term" value="C:lysosome"/>
    <property type="evidence" value="ECO:0007669"/>
    <property type="project" value="UniProtKB-SubCell"/>
</dbReference>
<dbReference type="CDD" id="cd17060">
    <property type="entry name" value="Ubl_RB1CC1"/>
    <property type="match status" value="1"/>
</dbReference>
<keyword evidence="13" id="KW-0458">Lysosome</keyword>
<dbReference type="GO" id="GO:0031090">
    <property type="term" value="C:organelle membrane"/>
    <property type="evidence" value="ECO:0007669"/>
    <property type="project" value="UniProtKB-ARBA"/>
</dbReference>
<dbReference type="Proteomes" id="UP000694891">
    <property type="component" value="Unplaced"/>
</dbReference>
<dbReference type="InterPro" id="IPR040040">
    <property type="entry name" value="ATG11"/>
</dbReference>
<evidence type="ECO:0000256" key="16">
    <source>
        <dbReference type="ARBA" id="ARBA00053494"/>
    </source>
</evidence>
<evidence type="ECO:0000256" key="18">
    <source>
        <dbReference type="ARBA" id="ARBA00080154"/>
    </source>
</evidence>
<feature type="compositionally biased region" description="Basic and acidic residues" evidence="20">
    <location>
        <begin position="215"/>
        <end position="237"/>
    </location>
</feature>
<dbReference type="PANTHER" id="PTHR13222:SF1">
    <property type="entry name" value="RB1-INDUCIBLE COILED-COIL PROTEIN 1"/>
    <property type="match status" value="1"/>
</dbReference>
<keyword evidence="15" id="KW-0131">Cell cycle</keyword>
<dbReference type="GO" id="GO:0034727">
    <property type="term" value="P:piecemeal microautophagy of the nucleus"/>
    <property type="evidence" value="ECO:0007669"/>
    <property type="project" value="TreeGrafter"/>
</dbReference>
<evidence type="ECO:0000256" key="6">
    <source>
        <dbReference type="ARBA" id="ARBA00022490"/>
    </source>
</evidence>
<dbReference type="GO" id="GO:0005634">
    <property type="term" value="C:nucleus"/>
    <property type="evidence" value="ECO:0007669"/>
    <property type="project" value="UniProtKB-SubCell"/>
</dbReference>
<dbReference type="RefSeq" id="XP_008281253.1">
    <property type="nucleotide sequence ID" value="XM_008283031.1"/>
</dbReference>
<feature type="coiled-coil region" evidence="19">
    <location>
        <begin position="869"/>
        <end position="1284"/>
    </location>
</feature>
<feature type="coiled-coil region" evidence="19">
    <location>
        <begin position="1486"/>
        <end position="1513"/>
    </location>
</feature>
<dbReference type="GO" id="GO:1990316">
    <property type="term" value="C:Atg1/ULK1 kinase complex"/>
    <property type="evidence" value="ECO:0007669"/>
    <property type="project" value="TreeGrafter"/>
</dbReference>
<keyword evidence="9" id="KW-0072">Autophagy</keyword>
<dbReference type="CTD" id="9821"/>
<sequence length="1625" mass="184674">MKLYVFQVNNGSTLTFDTDLAVQTVLELKHAIQAKYKIAIQHQVLVVNGGECMAAERRVCSYSAGTETNPIFLFNKEMILCDRDPTIPKTTFSIESEIQVKVEESLLMPAVFHTVASRTQLALEMFEVANKLCSFCERLVHDEHLQHQGWAAIMANLDDCTLSYQKLLMKFNTAYTNYQRDLEEIKVKLSKLGTAVSVMARIPLLECLTRHSYRESMEKSSSTPEKDSDGTEGEKSTDSVLCTGEAQMASKLSASFSASGAATCEPAGDQETNEMTDSGGLRAALLDDDTPELTNPSSFNVTLLDWINVQDRPNDVESVVRKCFDSINRLDPRIIQPFLADCRDTIAKLDNQNMKAIKGLEDRLYALDQMIASCKKLVNEQKELAQGFLANQKRAENLKDTSVLPDLCLSHTNQLMIMLNNHRKLLDIKKKCTTAKQELANNLQVRLKWCCYVMLHADQDGEKLQALLRLLTELIERVRVVEALSTVPQMYCLAVVEVVRRKMFMRHYREWAYALVKDGKRLYEAEKFKRESFGKLFSKCSSKDPGKSFLRNRLFRGLDSWPPTSFCTRKPRRFDDELPDISLEDLQYLKSCCPVEVQPFLMVPTMCDFEPLNRHVGALHQLVQAAQSVDEMSQTITDLLSEQRASCSQYAQRSAAFTPPSDSIPGTTTPSSSKTPPSLSLQGPSCQPLHVPVPAPLEDLSPDSIDAQTFDFETIGHPNMDPVLQQGSLDLDSLAESPESDFMSAVNEFVIEENLTSPNLISDPTSPEMMVESLYSSVINAIDSKRMQDTTILERENSRITVLKQVIEKYRCAAEESHSNLRSVKDDLCHLRGLVLKEQHDFGFVLQSMSTEVHNVVDSICQTHELELKEQHQSELLTLRQELEKQVQTLTEENQVNQNIVRDVQRAMLELEGLMERKEKELTQYESEKERWVEVESNQTDRIKNLEQIISDQTEEIKMLSASRDSLTGQLENLHFEIERSQQKIRQELEAVGQSHLKELEDRLKQEHKAELESLTKDNQEALKHLAAENSAKISEAADHHATAIREKDDQVKDLEARITQLAELRCKLEVELALKESETEEVKLLLEEAKMQQTEAVKSQVEAETKVLSEELADIKRTLHAKNEEYEVDLAELRTLMRIEKDHCISELVDRHDEETILLRNKLSSLQQQAQEAEKNHAEQQQKVTEELDQKVAALSEEKETQLRSFQELEQELRTVISSLQAENDLLSKKLEQDRHAAEKEEAAKAGTPDAFKELEQQKEEMEKRLSDRIRQLENELHERQSAKSDEGLSLHAEGRADAGAPLSLDSALQERLQQERASLQTQMELLEKKKDEEIQNLKTSLIAEQQTNFNTVLTREKLKKEQIINELTDKLRKVTQQQEKDKALIETLSEDRASVMQEKKHLEEELNRLRSTALVSSAFFATNPSAHEVTEAGATARALPLSGACSSEPLADADRLASVAAIRDDEHVDSAVEASMVTVHDHLMSEEKQRIILLERTLHMKEEENKRLSQRLMSQSMSSVSSRHSDKIAIRDFQVGDLVLIILDERHDNYVLFTVGPTLYFLHSESLTALDLKPASGTSRRPWVLGKVMEKEYCQAKKAQNRFKVPLGTKFYRVKAVPWNRKV</sequence>
<keyword evidence="23" id="KW-1185">Reference proteome</keyword>
<organism evidence="23 24">
    <name type="scientific">Stegastes partitus</name>
    <name type="common">bicolor damselfish</name>
    <dbReference type="NCBI Taxonomy" id="144197"/>
    <lineage>
        <taxon>Eukaryota</taxon>
        <taxon>Metazoa</taxon>
        <taxon>Chordata</taxon>
        <taxon>Craniata</taxon>
        <taxon>Vertebrata</taxon>
        <taxon>Euteleostomi</taxon>
        <taxon>Actinopterygii</taxon>
        <taxon>Neopterygii</taxon>
        <taxon>Teleostei</taxon>
        <taxon>Neoteleostei</taxon>
        <taxon>Acanthomorphata</taxon>
        <taxon>Ovalentaria</taxon>
        <taxon>Pomacentridae</taxon>
        <taxon>Stegastes</taxon>
    </lineage>
</organism>
<evidence type="ECO:0000256" key="9">
    <source>
        <dbReference type="ARBA" id="ARBA00023006"/>
    </source>
</evidence>
<dbReference type="GO" id="GO:0061709">
    <property type="term" value="P:reticulophagy"/>
    <property type="evidence" value="ECO:0007669"/>
    <property type="project" value="TreeGrafter"/>
</dbReference>
<dbReference type="GO" id="GO:0061723">
    <property type="term" value="P:glycophagy"/>
    <property type="evidence" value="ECO:0007669"/>
    <property type="project" value="TreeGrafter"/>
</dbReference>
<evidence type="ECO:0000256" key="17">
    <source>
        <dbReference type="ARBA" id="ARBA00069790"/>
    </source>
</evidence>
<dbReference type="Pfam" id="PF10377">
    <property type="entry name" value="ATG11"/>
    <property type="match status" value="1"/>
</dbReference>
<keyword evidence="6" id="KW-0963">Cytoplasm</keyword>
<dbReference type="GeneID" id="103358171"/>
<evidence type="ECO:0000256" key="10">
    <source>
        <dbReference type="ARBA" id="ARBA00023015"/>
    </source>
</evidence>
<dbReference type="GO" id="GO:0060090">
    <property type="term" value="F:molecular adaptor activity"/>
    <property type="evidence" value="ECO:0007669"/>
    <property type="project" value="TreeGrafter"/>
</dbReference>
<dbReference type="GO" id="GO:0015031">
    <property type="term" value="P:protein transport"/>
    <property type="evidence" value="ECO:0007669"/>
    <property type="project" value="UniProtKB-KW"/>
</dbReference>
<keyword evidence="8" id="KW-0653">Protein transport</keyword>
<dbReference type="PANTHER" id="PTHR13222">
    <property type="entry name" value="RB1-INDUCIBLE COILED-COIL"/>
    <property type="match status" value="1"/>
</dbReference>
<proteinExistence type="predicted"/>
<keyword evidence="12" id="KW-0804">Transcription</keyword>
<evidence type="ECO:0000256" key="4">
    <source>
        <dbReference type="ARBA" id="ARBA00004514"/>
    </source>
</evidence>
<keyword evidence="11 19" id="KW-0175">Coiled coil</keyword>
<evidence type="ECO:0000256" key="14">
    <source>
        <dbReference type="ARBA" id="ARBA00023242"/>
    </source>
</evidence>
<evidence type="ECO:0000313" key="24">
    <source>
        <dbReference type="RefSeq" id="XP_008281253.1"/>
    </source>
</evidence>
<evidence type="ECO:0000256" key="19">
    <source>
        <dbReference type="SAM" id="Coils"/>
    </source>
</evidence>
<protein>
    <recommendedName>
        <fullName evidence="17">RB1-inducible coiled-coil protein 1</fullName>
    </recommendedName>
    <alternativeName>
        <fullName evidence="18">FAK family kinase-interacting protein of 200 kDa</fullName>
    </alternativeName>
</protein>
<dbReference type="GO" id="GO:0008285">
    <property type="term" value="P:negative regulation of cell population proliferation"/>
    <property type="evidence" value="ECO:0007669"/>
    <property type="project" value="UniProtKB-ARBA"/>
</dbReference>
<evidence type="ECO:0000256" key="20">
    <source>
        <dbReference type="SAM" id="MobiDB-lite"/>
    </source>
</evidence>
<dbReference type="GO" id="GO:0005829">
    <property type="term" value="C:cytosol"/>
    <property type="evidence" value="ECO:0007669"/>
    <property type="project" value="UniProtKB-SubCell"/>
</dbReference>
<feature type="domain" description="Autophagy protein ATG17-like" evidence="21">
    <location>
        <begin position="121"/>
        <end position="536"/>
    </location>
</feature>
<name>A0A9Y4JUS6_9TELE</name>
<feature type="domain" description="Autophagy-related protein 11 C-terminal" evidence="22">
    <location>
        <begin position="1511"/>
        <end position="1619"/>
    </location>
</feature>
<reference evidence="24" key="1">
    <citation type="submission" date="2025-08" db="UniProtKB">
        <authorList>
            <consortium name="RefSeq"/>
        </authorList>
    </citation>
    <scope>IDENTIFICATION</scope>
</reference>
<dbReference type="Pfam" id="PF04108">
    <property type="entry name" value="ATG17_like"/>
    <property type="match status" value="1"/>
</dbReference>
<evidence type="ECO:0000256" key="8">
    <source>
        <dbReference type="ARBA" id="ARBA00022927"/>
    </source>
</evidence>
<evidence type="ECO:0000256" key="15">
    <source>
        <dbReference type="ARBA" id="ARBA00023306"/>
    </source>
</evidence>
<dbReference type="InterPro" id="IPR019460">
    <property type="entry name" value="Atg11_C"/>
</dbReference>
<comment type="subcellular location">
    <subcellularLocation>
        <location evidence="4">Cytoplasm</location>
        <location evidence="4">Cytosol</location>
    </subcellularLocation>
    <subcellularLocation>
        <location evidence="3">Lysosome</location>
    </subcellularLocation>
    <subcellularLocation>
        <location evidence="1">Nucleus</location>
    </subcellularLocation>
    <subcellularLocation>
        <location evidence="2">Preautophagosomal structure</location>
    </subcellularLocation>
</comment>
<evidence type="ECO:0000256" key="5">
    <source>
        <dbReference type="ARBA" id="ARBA00022448"/>
    </source>
</evidence>
<dbReference type="Gene3D" id="3.10.20.90">
    <property type="entry name" value="Phosphatidylinositol 3-kinase Catalytic Subunit, Chain A, domain 1"/>
    <property type="match status" value="1"/>
</dbReference>
<evidence type="ECO:0000259" key="21">
    <source>
        <dbReference type="Pfam" id="PF04108"/>
    </source>
</evidence>
<dbReference type="GO" id="GO:0000045">
    <property type="term" value="P:autophagosome assembly"/>
    <property type="evidence" value="ECO:0007669"/>
    <property type="project" value="InterPro"/>
</dbReference>
<accession>A0A9Y4JUS6</accession>
<evidence type="ECO:0000256" key="13">
    <source>
        <dbReference type="ARBA" id="ARBA00023228"/>
    </source>
</evidence>
<dbReference type="FunFam" id="3.10.20.90:FF:000049">
    <property type="entry name" value="RB1-inducible coiled-coil protein 1 isoform X1"/>
    <property type="match status" value="1"/>
</dbReference>
<evidence type="ECO:0000256" key="1">
    <source>
        <dbReference type="ARBA" id="ARBA00004123"/>
    </source>
</evidence>
<feature type="region of interest" description="Disordered" evidence="20">
    <location>
        <begin position="215"/>
        <end position="238"/>
    </location>
</feature>
<feature type="coiled-coil region" evidence="19">
    <location>
        <begin position="1311"/>
        <end position="1414"/>
    </location>
</feature>
<dbReference type="GO" id="GO:0034517">
    <property type="term" value="P:ribophagy"/>
    <property type="evidence" value="ECO:0007669"/>
    <property type="project" value="TreeGrafter"/>
</dbReference>
<keyword evidence="5" id="KW-0813">Transport</keyword>
<evidence type="ECO:0000256" key="7">
    <source>
        <dbReference type="ARBA" id="ARBA00022553"/>
    </source>
</evidence>
<keyword evidence="7" id="KW-0597">Phosphoprotein</keyword>
<feature type="compositionally biased region" description="Low complexity" evidence="20">
    <location>
        <begin position="658"/>
        <end position="680"/>
    </location>
</feature>
<evidence type="ECO:0000256" key="11">
    <source>
        <dbReference type="ARBA" id="ARBA00023054"/>
    </source>
</evidence>
<evidence type="ECO:0000256" key="3">
    <source>
        <dbReference type="ARBA" id="ARBA00004371"/>
    </source>
</evidence>